<protein>
    <recommendedName>
        <fullName evidence="4">FZ domain-containing protein</fullName>
    </recommendedName>
</protein>
<dbReference type="AlphaFoldDB" id="L1JR31"/>
<dbReference type="PROSITE" id="PS50038">
    <property type="entry name" value="FZ"/>
    <property type="match status" value="1"/>
</dbReference>
<name>L1JR31_GUITC</name>
<dbReference type="Gene3D" id="1.10.2000.10">
    <property type="entry name" value="Frizzled cysteine-rich domain"/>
    <property type="match status" value="1"/>
</dbReference>
<dbReference type="InterPro" id="IPR029063">
    <property type="entry name" value="SAM-dependent_MTases_sf"/>
</dbReference>
<dbReference type="InterPro" id="IPR020067">
    <property type="entry name" value="Frizzled_dom"/>
</dbReference>
<feature type="compositionally biased region" description="Basic and acidic residues" evidence="2">
    <location>
        <begin position="464"/>
        <end position="484"/>
    </location>
</feature>
<evidence type="ECO:0000313" key="7">
    <source>
        <dbReference type="Proteomes" id="UP000011087"/>
    </source>
</evidence>
<evidence type="ECO:0000313" key="5">
    <source>
        <dbReference type="EMBL" id="EKX50892.1"/>
    </source>
</evidence>
<gene>
    <name evidence="5" type="ORF">GUITHDRAFT_134985</name>
</gene>
<feature type="signal peptide" evidence="3">
    <location>
        <begin position="1"/>
        <end position="19"/>
    </location>
</feature>
<reference evidence="7" key="2">
    <citation type="submission" date="2012-11" db="EMBL/GenBank/DDBJ databases">
        <authorList>
            <person name="Kuo A."/>
            <person name="Curtis B.A."/>
            <person name="Tanifuji G."/>
            <person name="Burki F."/>
            <person name="Gruber A."/>
            <person name="Irimia M."/>
            <person name="Maruyama S."/>
            <person name="Arias M.C."/>
            <person name="Ball S.G."/>
            <person name="Gile G.H."/>
            <person name="Hirakawa Y."/>
            <person name="Hopkins J.F."/>
            <person name="Rensing S.A."/>
            <person name="Schmutz J."/>
            <person name="Symeonidi A."/>
            <person name="Elias M."/>
            <person name="Eveleigh R.J."/>
            <person name="Herman E.K."/>
            <person name="Klute M.J."/>
            <person name="Nakayama T."/>
            <person name="Obornik M."/>
            <person name="Reyes-Prieto A."/>
            <person name="Armbrust E.V."/>
            <person name="Aves S.J."/>
            <person name="Beiko R.G."/>
            <person name="Coutinho P."/>
            <person name="Dacks J.B."/>
            <person name="Durnford D.G."/>
            <person name="Fast N.M."/>
            <person name="Green B.R."/>
            <person name="Grisdale C."/>
            <person name="Hempe F."/>
            <person name="Henrissat B."/>
            <person name="Hoppner M.P."/>
            <person name="Ishida K.-I."/>
            <person name="Kim E."/>
            <person name="Koreny L."/>
            <person name="Kroth P.G."/>
            <person name="Liu Y."/>
            <person name="Malik S.-B."/>
            <person name="Maier U.G."/>
            <person name="McRose D."/>
            <person name="Mock T."/>
            <person name="Neilson J.A."/>
            <person name="Onodera N.T."/>
            <person name="Poole A.M."/>
            <person name="Pritham E.J."/>
            <person name="Richards T.A."/>
            <person name="Rocap G."/>
            <person name="Roy S.W."/>
            <person name="Sarai C."/>
            <person name="Schaack S."/>
            <person name="Shirato S."/>
            <person name="Slamovits C.H."/>
            <person name="Spencer D.F."/>
            <person name="Suzuki S."/>
            <person name="Worden A.Z."/>
            <person name="Zauner S."/>
            <person name="Barry K."/>
            <person name="Bell C."/>
            <person name="Bharti A.K."/>
            <person name="Crow J.A."/>
            <person name="Grimwood J."/>
            <person name="Kramer R."/>
            <person name="Lindquist E."/>
            <person name="Lucas S."/>
            <person name="Salamov A."/>
            <person name="McFadden G.I."/>
            <person name="Lane C.E."/>
            <person name="Keeling P.J."/>
            <person name="Gray M.W."/>
            <person name="Grigoriev I.V."/>
            <person name="Archibald J.M."/>
        </authorList>
    </citation>
    <scope>NUCLEOTIDE SEQUENCE</scope>
    <source>
        <strain evidence="7">CCMP2712</strain>
    </source>
</reference>
<dbReference type="GeneID" id="17307570"/>
<dbReference type="OrthoDB" id="10626881at2759"/>
<dbReference type="EnsemblProtists" id="EKX50892">
    <property type="protein sequence ID" value="EKX50892"/>
    <property type="gene ID" value="GUITHDRAFT_134985"/>
</dbReference>
<dbReference type="PaxDb" id="55529-EKX50892"/>
<evidence type="ECO:0000256" key="3">
    <source>
        <dbReference type="SAM" id="SignalP"/>
    </source>
</evidence>
<evidence type="ECO:0000313" key="6">
    <source>
        <dbReference type="EnsemblProtists" id="EKX50892"/>
    </source>
</evidence>
<dbReference type="InterPro" id="IPR036790">
    <property type="entry name" value="Frizzled_dom_sf"/>
</dbReference>
<dbReference type="Gene3D" id="3.40.50.150">
    <property type="entry name" value="Vaccinia Virus protein VP39"/>
    <property type="match status" value="1"/>
</dbReference>
<keyword evidence="1" id="KW-1015">Disulfide bond</keyword>
<organism evidence="5">
    <name type="scientific">Guillardia theta (strain CCMP2712)</name>
    <name type="common">Cryptophyte</name>
    <dbReference type="NCBI Taxonomy" id="905079"/>
    <lineage>
        <taxon>Eukaryota</taxon>
        <taxon>Cryptophyceae</taxon>
        <taxon>Pyrenomonadales</taxon>
        <taxon>Geminigeraceae</taxon>
        <taxon>Guillardia</taxon>
    </lineage>
</organism>
<feature type="domain" description="FZ" evidence="4">
    <location>
        <begin position="19"/>
        <end position="153"/>
    </location>
</feature>
<dbReference type="RefSeq" id="XP_005837872.1">
    <property type="nucleotide sequence ID" value="XM_005837815.1"/>
</dbReference>
<dbReference type="SUPFAM" id="SSF63501">
    <property type="entry name" value="Frizzled cysteine-rich domain"/>
    <property type="match status" value="1"/>
</dbReference>
<feature type="chain" id="PRO_5008771798" description="FZ domain-containing protein" evidence="3">
    <location>
        <begin position="20"/>
        <end position="484"/>
    </location>
</feature>
<evidence type="ECO:0000256" key="1">
    <source>
        <dbReference type="ARBA" id="ARBA00023157"/>
    </source>
</evidence>
<feature type="region of interest" description="Disordered" evidence="2">
    <location>
        <begin position="441"/>
        <end position="484"/>
    </location>
</feature>
<evidence type="ECO:0000256" key="2">
    <source>
        <dbReference type="SAM" id="MobiDB-lite"/>
    </source>
</evidence>
<evidence type="ECO:0000259" key="4">
    <source>
        <dbReference type="PROSITE" id="PS50038"/>
    </source>
</evidence>
<dbReference type="Proteomes" id="UP000011087">
    <property type="component" value="Unassembled WGS sequence"/>
</dbReference>
<keyword evidence="3" id="KW-0732">Signal</keyword>
<sequence length="484" mass="55748">MAWARRVLLVVVAAWLASGGESSCRRREEDLQECDMLDYMVYDSVNLQQAEAQARQIVGAEIPRWKESGKGGMSLSGDFCEQLFRAVTCNLLIPPCEGDGSERYRKPCRAYQYALELGCHWKMQFGDLAFAEPPDCYELPVKNYYEEGEFLDAEELGSSKELNVEGRVEDLVKLARILETHSKVDHAVHLYLQVLRYRPDNAMAHKRIFSLVHASEERSLSLEAQLNFTNQRWNEACDDKGLPKGNKYQKHKGLAPDKKVKYILDYKAQTGAEEFYETGVWYGETLNGIKDHFPRIKSIEISSQIADMARKRFQGHDNIQIITGDSVDVLPVLLEKRDRSKAAIFWLDGHFSGSRFETSKSTMDTPELFHTLQHVHEQDTILIDDARLFRGYRDCAGDFESECFPSLRDLKSVLCKYKPDWTFTVEDDLIRMSSAEVKEAVMKKSKKSKKDVKEQKKKKTKTKKQQEVRRKLEMFNSDRARYAG</sequence>
<reference evidence="5 7" key="1">
    <citation type="journal article" date="2012" name="Nature">
        <title>Algal genomes reveal evolutionary mosaicism and the fate of nucleomorphs.</title>
        <authorList>
            <consortium name="DOE Joint Genome Institute"/>
            <person name="Curtis B.A."/>
            <person name="Tanifuji G."/>
            <person name="Burki F."/>
            <person name="Gruber A."/>
            <person name="Irimia M."/>
            <person name="Maruyama S."/>
            <person name="Arias M.C."/>
            <person name="Ball S.G."/>
            <person name="Gile G.H."/>
            <person name="Hirakawa Y."/>
            <person name="Hopkins J.F."/>
            <person name="Kuo A."/>
            <person name="Rensing S.A."/>
            <person name="Schmutz J."/>
            <person name="Symeonidi A."/>
            <person name="Elias M."/>
            <person name="Eveleigh R.J."/>
            <person name="Herman E.K."/>
            <person name="Klute M.J."/>
            <person name="Nakayama T."/>
            <person name="Obornik M."/>
            <person name="Reyes-Prieto A."/>
            <person name="Armbrust E.V."/>
            <person name="Aves S.J."/>
            <person name="Beiko R.G."/>
            <person name="Coutinho P."/>
            <person name="Dacks J.B."/>
            <person name="Durnford D.G."/>
            <person name="Fast N.M."/>
            <person name="Green B.R."/>
            <person name="Grisdale C.J."/>
            <person name="Hempel F."/>
            <person name="Henrissat B."/>
            <person name="Hoppner M.P."/>
            <person name="Ishida K."/>
            <person name="Kim E."/>
            <person name="Koreny L."/>
            <person name="Kroth P.G."/>
            <person name="Liu Y."/>
            <person name="Malik S.B."/>
            <person name="Maier U.G."/>
            <person name="McRose D."/>
            <person name="Mock T."/>
            <person name="Neilson J.A."/>
            <person name="Onodera N.T."/>
            <person name="Poole A.M."/>
            <person name="Pritham E.J."/>
            <person name="Richards T.A."/>
            <person name="Rocap G."/>
            <person name="Roy S.W."/>
            <person name="Sarai C."/>
            <person name="Schaack S."/>
            <person name="Shirato S."/>
            <person name="Slamovits C.H."/>
            <person name="Spencer D.F."/>
            <person name="Suzuki S."/>
            <person name="Worden A.Z."/>
            <person name="Zauner S."/>
            <person name="Barry K."/>
            <person name="Bell C."/>
            <person name="Bharti A.K."/>
            <person name="Crow J.A."/>
            <person name="Grimwood J."/>
            <person name="Kramer R."/>
            <person name="Lindquist E."/>
            <person name="Lucas S."/>
            <person name="Salamov A."/>
            <person name="McFadden G.I."/>
            <person name="Lane C.E."/>
            <person name="Keeling P.J."/>
            <person name="Gray M.W."/>
            <person name="Grigoriev I.V."/>
            <person name="Archibald J.M."/>
        </authorList>
    </citation>
    <scope>NUCLEOTIDE SEQUENCE</scope>
    <source>
        <strain evidence="5 7">CCMP2712</strain>
    </source>
</reference>
<feature type="compositionally biased region" description="Basic residues" evidence="2">
    <location>
        <begin position="443"/>
        <end position="463"/>
    </location>
</feature>
<reference evidence="6" key="3">
    <citation type="submission" date="2015-06" db="UniProtKB">
        <authorList>
            <consortium name="EnsemblProtists"/>
        </authorList>
    </citation>
    <scope>IDENTIFICATION</scope>
</reference>
<dbReference type="KEGG" id="gtt:GUITHDRAFT_134985"/>
<dbReference type="SUPFAM" id="SSF53335">
    <property type="entry name" value="S-adenosyl-L-methionine-dependent methyltransferases"/>
    <property type="match status" value="1"/>
</dbReference>
<keyword evidence="7" id="KW-1185">Reference proteome</keyword>
<proteinExistence type="predicted"/>
<dbReference type="EMBL" id="JH992977">
    <property type="protein sequence ID" value="EKX50892.1"/>
    <property type="molecule type" value="Genomic_DNA"/>
</dbReference>
<dbReference type="HOGENOM" id="CLU_564360_0_0_1"/>
<accession>L1JR31</accession>